<dbReference type="Proteomes" id="UP001280121">
    <property type="component" value="Unassembled WGS sequence"/>
</dbReference>
<sequence>MIGGRNRAHLHRFHFEECWTEKEECADIVNRSWGRSESKCSMQRLVMDSKRKKFIGNNDLEKLGLKVVTKIPSTFIGKLQQGDPRMGLKELAPVLDCIQPYLSARGISFLDMKFSPEEVRKAIFDMSPTTAPVAKALANRFRNVMGEVISETQSAFTPERLISDNAIVGFECIHALRNRKRGKKGTLALKLDMSKAYDRVEWVFSGKYDDEYGVLMARIERIIRGFIPLNSKGREPHNVIVTLLSKFYSYILIHQLPHGLVDELHRLSARFWWGSEVKNKKIHWGRWRKLCYSKDVGGMGFRDLSFFTKALLAKQCWRLVCHPDTLAAEVLKQCYFP</sequence>
<name>A0AAD9X0B7_9ROSI</name>
<comment type="caution">
    <text evidence="1">The sequence shown here is derived from an EMBL/GenBank/DDBJ whole genome shotgun (WGS) entry which is preliminary data.</text>
</comment>
<accession>A0AAD9X0B7</accession>
<proteinExistence type="predicted"/>
<keyword evidence="2" id="KW-1185">Reference proteome</keyword>
<protein>
    <recommendedName>
        <fullName evidence="3">Reverse transcriptase</fullName>
    </recommendedName>
</protein>
<dbReference type="PANTHER" id="PTHR33116:SF86">
    <property type="entry name" value="REVERSE TRANSCRIPTASE DOMAIN-CONTAINING PROTEIN"/>
    <property type="match status" value="1"/>
</dbReference>
<evidence type="ECO:0000313" key="1">
    <source>
        <dbReference type="EMBL" id="KAK2648962.1"/>
    </source>
</evidence>
<dbReference type="PANTHER" id="PTHR33116">
    <property type="entry name" value="REVERSE TRANSCRIPTASE ZINC-BINDING DOMAIN-CONTAINING PROTEIN-RELATED-RELATED"/>
    <property type="match status" value="1"/>
</dbReference>
<dbReference type="EMBL" id="JANJYI010000005">
    <property type="protein sequence ID" value="KAK2648962.1"/>
    <property type="molecule type" value="Genomic_DNA"/>
</dbReference>
<evidence type="ECO:0000313" key="2">
    <source>
        <dbReference type="Proteomes" id="UP001280121"/>
    </source>
</evidence>
<dbReference type="AlphaFoldDB" id="A0AAD9X0B7"/>
<reference evidence="1" key="1">
    <citation type="journal article" date="2023" name="Plant J.">
        <title>Genome sequences and population genomics provide insights into the demographic history, inbreeding, and mutation load of two 'living fossil' tree species of Dipteronia.</title>
        <authorList>
            <person name="Feng Y."/>
            <person name="Comes H.P."/>
            <person name="Chen J."/>
            <person name="Zhu S."/>
            <person name="Lu R."/>
            <person name="Zhang X."/>
            <person name="Li P."/>
            <person name="Qiu J."/>
            <person name="Olsen K.M."/>
            <person name="Qiu Y."/>
        </authorList>
    </citation>
    <scope>NUCLEOTIDE SEQUENCE</scope>
    <source>
        <strain evidence="1">KIB01</strain>
    </source>
</reference>
<organism evidence="1 2">
    <name type="scientific">Dipteronia dyeriana</name>
    <dbReference type="NCBI Taxonomy" id="168575"/>
    <lineage>
        <taxon>Eukaryota</taxon>
        <taxon>Viridiplantae</taxon>
        <taxon>Streptophyta</taxon>
        <taxon>Embryophyta</taxon>
        <taxon>Tracheophyta</taxon>
        <taxon>Spermatophyta</taxon>
        <taxon>Magnoliopsida</taxon>
        <taxon>eudicotyledons</taxon>
        <taxon>Gunneridae</taxon>
        <taxon>Pentapetalae</taxon>
        <taxon>rosids</taxon>
        <taxon>malvids</taxon>
        <taxon>Sapindales</taxon>
        <taxon>Sapindaceae</taxon>
        <taxon>Hippocastanoideae</taxon>
        <taxon>Acereae</taxon>
        <taxon>Dipteronia</taxon>
    </lineage>
</organism>
<evidence type="ECO:0008006" key="3">
    <source>
        <dbReference type="Google" id="ProtNLM"/>
    </source>
</evidence>
<gene>
    <name evidence="1" type="ORF">Ddye_016451</name>
</gene>